<evidence type="ECO:0000313" key="3">
    <source>
        <dbReference type="EMBL" id="SMH31961.1"/>
    </source>
</evidence>
<evidence type="ECO:0000256" key="1">
    <source>
        <dbReference type="SAM" id="Phobius"/>
    </source>
</evidence>
<evidence type="ECO:0000313" key="5">
    <source>
        <dbReference type="Proteomes" id="UP000193969"/>
    </source>
</evidence>
<keyword evidence="1" id="KW-0812">Transmembrane</keyword>
<protein>
    <submittedName>
        <fullName evidence="2">Uncharacterized protein</fullName>
    </submittedName>
</protein>
<gene>
    <name evidence="2" type="ORF">MPF_0842</name>
    <name evidence="3" type="ORF">SAMN06264941_0506</name>
</gene>
<dbReference type="EMBL" id="JWTK01000002">
    <property type="protein sequence ID" value="OJH50047.1"/>
    <property type="molecule type" value="Genomic_DNA"/>
</dbReference>
<evidence type="ECO:0000313" key="2">
    <source>
        <dbReference type="EMBL" id="OJH50047.1"/>
    </source>
</evidence>
<dbReference type="EMBL" id="FXBN01000001">
    <property type="protein sequence ID" value="SMH31961.1"/>
    <property type="molecule type" value="Genomic_DNA"/>
</dbReference>
<organism evidence="2 4">
    <name type="scientific">Methanohalophilus portucalensis FDF-1</name>
    <dbReference type="NCBI Taxonomy" id="523843"/>
    <lineage>
        <taxon>Archaea</taxon>
        <taxon>Methanobacteriati</taxon>
        <taxon>Methanobacteriota</taxon>
        <taxon>Stenosarchaea group</taxon>
        <taxon>Methanomicrobia</taxon>
        <taxon>Methanosarcinales</taxon>
        <taxon>Methanosarcinaceae</taxon>
        <taxon>Methanohalophilus</taxon>
    </lineage>
</organism>
<accession>A0A1L9C6D5</accession>
<dbReference type="Proteomes" id="UP000185713">
    <property type="component" value="Unassembled WGS sequence"/>
</dbReference>
<dbReference type="Proteomes" id="UP000193969">
    <property type="component" value="Unassembled WGS sequence"/>
</dbReference>
<reference evidence="5" key="3">
    <citation type="submission" date="2017-04" db="EMBL/GenBank/DDBJ databases">
        <authorList>
            <person name="Varghese N."/>
            <person name="Submissions S."/>
        </authorList>
    </citation>
    <scope>NUCLEOTIDE SEQUENCE [LARGE SCALE GENOMIC DNA]</scope>
    <source>
        <strain evidence="5">FDF-1</strain>
    </source>
</reference>
<name>A0A1L9C6D5_9EURY</name>
<feature type="transmembrane region" description="Helical" evidence="1">
    <location>
        <begin position="6"/>
        <end position="24"/>
    </location>
</feature>
<proteinExistence type="predicted"/>
<sequence length="45" mass="5284">MNLYLIVVIISTIIVTILCTKVIYDTYRILRPKNNVTDEELDSRK</sequence>
<keyword evidence="5" id="KW-1185">Reference proteome</keyword>
<dbReference type="STRING" id="523843.SAMN06264941_0506"/>
<evidence type="ECO:0000313" key="4">
    <source>
        <dbReference type="Proteomes" id="UP000185713"/>
    </source>
</evidence>
<keyword evidence="1" id="KW-1133">Transmembrane helix</keyword>
<reference evidence="2 4" key="1">
    <citation type="submission" date="2014-12" db="EMBL/GenBank/DDBJ databases">
        <title>The genome sequence of Methanohalophilus portucalensis strain FDF1.</title>
        <authorList>
            <person name="Lai M.-C."/>
            <person name="Lai S.-J."/>
        </authorList>
    </citation>
    <scope>NUCLEOTIDE SEQUENCE [LARGE SCALE GENOMIC DNA]</scope>
    <source>
        <strain evidence="2 4">FDF-1</strain>
    </source>
</reference>
<keyword evidence="1" id="KW-0472">Membrane</keyword>
<dbReference type="AlphaFoldDB" id="A0A1L9C6D5"/>
<reference evidence="3" key="2">
    <citation type="submission" date="2017-04" db="EMBL/GenBank/DDBJ databases">
        <authorList>
            <person name="Afonso C.L."/>
            <person name="Miller P.J."/>
            <person name="Scott M.A."/>
            <person name="Spackman E."/>
            <person name="Goraichik I."/>
            <person name="Dimitrov K.M."/>
            <person name="Suarez D.L."/>
            <person name="Swayne D.E."/>
        </authorList>
    </citation>
    <scope>NUCLEOTIDE SEQUENCE [LARGE SCALE GENOMIC DNA]</scope>
    <source>
        <strain evidence="3">FDF-1</strain>
    </source>
</reference>